<keyword evidence="5" id="KW-1185">Reference proteome</keyword>
<dbReference type="SMART" id="SM00175">
    <property type="entry name" value="RAB"/>
    <property type="match status" value="1"/>
</dbReference>
<dbReference type="GO" id="GO:0005525">
    <property type="term" value="F:GTP binding"/>
    <property type="evidence" value="ECO:0007669"/>
    <property type="project" value="UniProtKB-KW"/>
</dbReference>
<keyword evidence="4" id="KW-0378">Hydrolase</keyword>
<name>A0AAN6ZS89_9PEZI</name>
<dbReference type="Pfam" id="PF00071">
    <property type="entry name" value="Ras"/>
    <property type="match status" value="1"/>
</dbReference>
<dbReference type="SMART" id="SM00174">
    <property type="entry name" value="RHO"/>
    <property type="match status" value="1"/>
</dbReference>
<evidence type="ECO:0000256" key="1">
    <source>
        <dbReference type="ARBA" id="ARBA00022741"/>
    </source>
</evidence>
<gene>
    <name evidence="4" type="ORF">C8A00DRAFT_19236</name>
</gene>
<organism evidence="4 5">
    <name type="scientific">Chaetomidium leptoderma</name>
    <dbReference type="NCBI Taxonomy" id="669021"/>
    <lineage>
        <taxon>Eukaryota</taxon>
        <taxon>Fungi</taxon>
        <taxon>Dikarya</taxon>
        <taxon>Ascomycota</taxon>
        <taxon>Pezizomycotina</taxon>
        <taxon>Sordariomycetes</taxon>
        <taxon>Sordariomycetidae</taxon>
        <taxon>Sordariales</taxon>
        <taxon>Chaetomiaceae</taxon>
        <taxon>Chaetomidium</taxon>
    </lineage>
</organism>
<dbReference type="GO" id="GO:0003924">
    <property type="term" value="F:GTPase activity"/>
    <property type="evidence" value="ECO:0007669"/>
    <property type="project" value="InterPro"/>
</dbReference>
<evidence type="ECO:0000256" key="2">
    <source>
        <dbReference type="ARBA" id="ARBA00023134"/>
    </source>
</evidence>
<keyword evidence="1" id="KW-0547">Nucleotide-binding</keyword>
<dbReference type="InterPro" id="IPR003578">
    <property type="entry name" value="Small_GTPase_Rho"/>
</dbReference>
<dbReference type="InterPro" id="IPR001806">
    <property type="entry name" value="Small_GTPase"/>
</dbReference>
<dbReference type="PANTHER" id="PTHR24072">
    <property type="entry name" value="RHO FAMILY GTPASE"/>
    <property type="match status" value="1"/>
</dbReference>
<dbReference type="EMBL" id="MU857215">
    <property type="protein sequence ID" value="KAK4149032.1"/>
    <property type="molecule type" value="Genomic_DNA"/>
</dbReference>
<dbReference type="SUPFAM" id="SSF52540">
    <property type="entry name" value="P-loop containing nucleoside triphosphate hydrolases"/>
    <property type="match status" value="1"/>
</dbReference>
<feature type="region of interest" description="Disordered" evidence="3">
    <location>
        <begin position="120"/>
        <end position="200"/>
    </location>
</feature>
<proteinExistence type="predicted"/>
<dbReference type="GO" id="GO:0007264">
    <property type="term" value="P:small GTPase-mediated signal transduction"/>
    <property type="evidence" value="ECO:0007669"/>
    <property type="project" value="InterPro"/>
</dbReference>
<dbReference type="AlphaFoldDB" id="A0AAN6ZS89"/>
<dbReference type="Proteomes" id="UP001302745">
    <property type="component" value="Unassembled WGS sequence"/>
</dbReference>
<feature type="region of interest" description="Disordered" evidence="3">
    <location>
        <begin position="1"/>
        <end position="29"/>
    </location>
</feature>
<protein>
    <submittedName>
        <fullName evidence="4">P-loop containing nucleoside triphosphate hydrolase protein</fullName>
    </submittedName>
</protein>
<comment type="caution">
    <text evidence="4">The sequence shown here is derived from an EMBL/GenBank/DDBJ whole genome shotgun (WGS) entry which is preliminary data.</text>
</comment>
<dbReference type="InterPro" id="IPR027417">
    <property type="entry name" value="P-loop_NTPase"/>
</dbReference>
<sequence>MSPPVLPPTTALHLRGGRAQQGNQLRQEGEPTGWDAVFAPTIFAGVVGGNAARAFDFTVESAVRSGTVAPPTTPAGPIPGAGGLYGQAYVVGQGNLHFETTPRMESWLGRLQALSLGDEEDAGLGSAQDGSAVGEGTALNDESPRVGDKRSAPTDDDDEARDLDQPAAKRSRVGAVLQRTLSRMGRGRADSASRAVGGNMTTTPAAFPPSAFLFSPAGAASPAPRAFSPFGFLSRVGSGTAATAATAAAAPSMVASRTIKVCLVGDVAAGKTALFNRLSNNPFVPTSTSLVPDLKSVAVRAEDGSFVNVELWDFPGIVAGDRAGPLLSTFFHAAIICFSLEDKKNLASIAEMWKPKLDLSLHDQHVFVLGLKRDLRPSYPTLGLSFLPTTEPVTFEMVRPLKTETHAYHNRAELTHHARLQGRQAAIAIRASGYGECSALTTDNVQAAWEGIVNHVVATLEEHEQQTINNGRRRVRAKSAVTGFLIRCGMGRFGKGGRK</sequence>
<feature type="compositionally biased region" description="Basic and acidic residues" evidence="3">
    <location>
        <begin position="142"/>
        <end position="153"/>
    </location>
</feature>
<evidence type="ECO:0000313" key="4">
    <source>
        <dbReference type="EMBL" id="KAK4149032.1"/>
    </source>
</evidence>
<reference evidence="4" key="2">
    <citation type="submission" date="2023-05" db="EMBL/GenBank/DDBJ databases">
        <authorList>
            <consortium name="Lawrence Berkeley National Laboratory"/>
            <person name="Steindorff A."/>
            <person name="Hensen N."/>
            <person name="Bonometti L."/>
            <person name="Westerberg I."/>
            <person name="Brannstrom I.O."/>
            <person name="Guillou S."/>
            <person name="Cros-Aarteil S."/>
            <person name="Calhoun S."/>
            <person name="Haridas S."/>
            <person name="Kuo A."/>
            <person name="Mondo S."/>
            <person name="Pangilinan J."/>
            <person name="Riley R."/>
            <person name="Labutti K."/>
            <person name="Andreopoulos B."/>
            <person name="Lipzen A."/>
            <person name="Chen C."/>
            <person name="Yanf M."/>
            <person name="Daum C."/>
            <person name="Ng V."/>
            <person name="Clum A."/>
            <person name="Ohm R."/>
            <person name="Martin F."/>
            <person name="Silar P."/>
            <person name="Natvig D."/>
            <person name="Lalanne C."/>
            <person name="Gautier V."/>
            <person name="Ament-Velasquez S.L."/>
            <person name="Kruys A."/>
            <person name="Hutchinson M.I."/>
            <person name="Powell A.J."/>
            <person name="Barry K."/>
            <person name="Miller A.N."/>
            <person name="Grigoriev I.V."/>
            <person name="Debuchy R."/>
            <person name="Gladieux P."/>
            <person name="Thoren M.H."/>
            <person name="Johannesson H."/>
        </authorList>
    </citation>
    <scope>NUCLEOTIDE SEQUENCE</scope>
    <source>
        <strain evidence="4">CBS 538.74</strain>
    </source>
</reference>
<evidence type="ECO:0000256" key="3">
    <source>
        <dbReference type="SAM" id="MobiDB-lite"/>
    </source>
</evidence>
<keyword evidence="2" id="KW-0342">GTP-binding</keyword>
<reference evidence="4" key="1">
    <citation type="journal article" date="2023" name="Mol. Phylogenet. Evol.">
        <title>Genome-scale phylogeny and comparative genomics of the fungal order Sordariales.</title>
        <authorList>
            <person name="Hensen N."/>
            <person name="Bonometti L."/>
            <person name="Westerberg I."/>
            <person name="Brannstrom I.O."/>
            <person name="Guillou S."/>
            <person name="Cros-Aarteil S."/>
            <person name="Calhoun S."/>
            <person name="Haridas S."/>
            <person name="Kuo A."/>
            <person name="Mondo S."/>
            <person name="Pangilinan J."/>
            <person name="Riley R."/>
            <person name="LaButti K."/>
            <person name="Andreopoulos B."/>
            <person name="Lipzen A."/>
            <person name="Chen C."/>
            <person name="Yan M."/>
            <person name="Daum C."/>
            <person name="Ng V."/>
            <person name="Clum A."/>
            <person name="Steindorff A."/>
            <person name="Ohm R.A."/>
            <person name="Martin F."/>
            <person name="Silar P."/>
            <person name="Natvig D.O."/>
            <person name="Lalanne C."/>
            <person name="Gautier V."/>
            <person name="Ament-Velasquez S.L."/>
            <person name="Kruys A."/>
            <person name="Hutchinson M.I."/>
            <person name="Powell A.J."/>
            <person name="Barry K."/>
            <person name="Miller A.N."/>
            <person name="Grigoriev I.V."/>
            <person name="Debuchy R."/>
            <person name="Gladieux P."/>
            <person name="Hiltunen Thoren M."/>
            <person name="Johannesson H."/>
        </authorList>
    </citation>
    <scope>NUCLEOTIDE SEQUENCE</scope>
    <source>
        <strain evidence="4">CBS 538.74</strain>
    </source>
</reference>
<dbReference type="Gene3D" id="3.40.50.300">
    <property type="entry name" value="P-loop containing nucleotide triphosphate hydrolases"/>
    <property type="match status" value="1"/>
</dbReference>
<accession>A0AAN6ZS89</accession>
<evidence type="ECO:0000313" key="5">
    <source>
        <dbReference type="Proteomes" id="UP001302745"/>
    </source>
</evidence>
<dbReference type="PRINTS" id="PR00449">
    <property type="entry name" value="RASTRNSFRMNG"/>
</dbReference>